<dbReference type="Proteomes" id="UP001065298">
    <property type="component" value="Chromosome 4"/>
</dbReference>
<protein>
    <submittedName>
        <fullName evidence="1">AA-permease domain-containing protein</fullName>
    </submittedName>
</protein>
<organism evidence="1 2">
    <name type="scientific">Fusarium keratoplasticum</name>
    <dbReference type="NCBI Taxonomy" id="1328300"/>
    <lineage>
        <taxon>Eukaryota</taxon>
        <taxon>Fungi</taxon>
        <taxon>Dikarya</taxon>
        <taxon>Ascomycota</taxon>
        <taxon>Pezizomycotina</taxon>
        <taxon>Sordariomycetes</taxon>
        <taxon>Hypocreomycetidae</taxon>
        <taxon>Hypocreales</taxon>
        <taxon>Nectriaceae</taxon>
        <taxon>Fusarium</taxon>
        <taxon>Fusarium solani species complex</taxon>
    </lineage>
</organism>
<reference evidence="1" key="1">
    <citation type="submission" date="2022-06" db="EMBL/GenBank/DDBJ databases">
        <title>Fusarium solani species complex genomes reveal bases of compartmentalisation and animal pathogenesis.</title>
        <authorList>
            <person name="Tsai I.J."/>
        </authorList>
    </citation>
    <scope>NUCLEOTIDE SEQUENCE</scope>
    <source>
        <strain evidence="1">Fu6.1</strain>
    </source>
</reference>
<sequence>MVDLPQASGNKHSFPHLWSLPRRSIRFLLPFFISFETMGSSMEAKPSGDPLQLCRETSAAEGIVDTADRSDIYTKYGSTKRGLSNRHLQIMVIASSIGTGLFVGIGSALRTAGPLSLLLGFLIYPTIFILPCSLGVAEMVAHLPIRGNIYEFASRYVDPAFGFALGWTYFYGSAMLFCTELSAVVTVMGYWELNVNNAAWVAMALVVCVFLNLFAVKWYGESEFIFGGTKILLLLGLLLLTLVTMCGGNPMGWAYGFHNWSEGGAMHEYMTEGTTGRFLGFWSVMVLAAFSIAGPDFIALSAGEMKDPRRNVPRCAKATWFRIFFFYVLGTLGVGIICNSQDPKLLSALSGGNVGSAASPWVIGIENLGIKGLASLINALIVISGWSCGNAMLYSSSRTLYSLAMDGHAPKIFLRCTKAGNPIYCVGAVSLISCITFLVATNDGATVFGWFVGLSTCAFVLSYTAMLITYIGWYRALKAQGINRDTLAWKAPFMPYGAYIGAAFGCVVLIFLGFDVFSPFSTSGFITRYFGIVYMLIVYVSYKVFKRTKMVKAREADLWSGKEAVDRELAHWDNKGIEEPKSLPRRLWDKMW</sequence>
<comment type="caution">
    <text evidence="1">The sequence shown here is derived from an EMBL/GenBank/DDBJ whole genome shotgun (WGS) entry which is preliminary data.</text>
</comment>
<name>A0ACC0QYE4_9HYPO</name>
<proteinExistence type="predicted"/>
<accession>A0ACC0QYE4</accession>
<keyword evidence="2" id="KW-1185">Reference proteome</keyword>
<dbReference type="EMBL" id="CM046506">
    <property type="protein sequence ID" value="KAI8670489.1"/>
    <property type="molecule type" value="Genomic_DNA"/>
</dbReference>
<evidence type="ECO:0000313" key="1">
    <source>
        <dbReference type="EMBL" id="KAI8670489.1"/>
    </source>
</evidence>
<evidence type="ECO:0000313" key="2">
    <source>
        <dbReference type="Proteomes" id="UP001065298"/>
    </source>
</evidence>
<gene>
    <name evidence="1" type="ORF">NCS57_00520300</name>
</gene>